<dbReference type="GO" id="GO:0043164">
    <property type="term" value="P:Gram-negative-bacterium-type cell wall biogenesis"/>
    <property type="evidence" value="ECO:0007669"/>
    <property type="project" value="TreeGrafter"/>
</dbReference>
<dbReference type="Gene3D" id="3.40.50.11010">
    <property type="match status" value="1"/>
</dbReference>
<name>Q0YTX9_9CHLB</name>
<dbReference type="PANTHER" id="PTHR30336:SF4">
    <property type="entry name" value="ENVELOPE BIOGENESIS FACTOR ELYC"/>
    <property type="match status" value="1"/>
</dbReference>
<dbReference type="GO" id="GO:0005886">
    <property type="term" value="C:plasma membrane"/>
    <property type="evidence" value="ECO:0007669"/>
    <property type="project" value="TreeGrafter"/>
</dbReference>
<dbReference type="InterPro" id="IPR051599">
    <property type="entry name" value="Cell_Envelope_Assoc"/>
</dbReference>
<dbReference type="CDD" id="cd06259">
    <property type="entry name" value="YdcF-like"/>
    <property type="match status" value="1"/>
</dbReference>
<accession>Q0YTX9</accession>
<evidence type="ECO:0000313" key="3">
    <source>
        <dbReference type="Proteomes" id="UP000004162"/>
    </source>
</evidence>
<dbReference type="AlphaFoldDB" id="Q0YTX9"/>
<reference evidence="2 3" key="2">
    <citation type="submission" date="2006-07" db="EMBL/GenBank/DDBJ databases">
        <title>Sequencing of the draft genome and assembly of Chlorobium ferroxidans DSM 13031.</title>
        <authorList>
            <consortium name="US DOE Joint Genome Institute (JGI-PGF)"/>
            <person name="Copeland A."/>
            <person name="Lucas S."/>
            <person name="Lapidus A."/>
            <person name="Barry K."/>
            <person name="Glavina del Rio T."/>
            <person name="Dalin E."/>
            <person name="Tice H."/>
            <person name="Bruce D."/>
            <person name="Pitluck S."/>
            <person name="Richardson P."/>
        </authorList>
    </citation>
    <scope>NUCLEOTIDE SEQUENCE [LARGE SCALE GENOMIC DNA]</scope>
    <source>
        <strain evidence="2 3">DSM 13031</strain>
    </source>
</reference>
<dbReference type="SUPFAM" id="SSF53756">
    <property type="entry name" value="UDP-Glycosyltransferase/glycogen phosphorylase"/>
    <property type="match status" value="1"/>
</dbReference>
<dbReference type="Gene3D" id="3.40.50.2000">
    <property type="entry name" value="Glycogen Phosphorylase B"/>
    <property type="match status" value="1"/>
</dbReference>
<evidence type="ECO:0000259" key="1">
    <source>
        <dbReference type="Pfam" id="PF02698"/>
    </source>
</evidence>
<dbReference type="Pfam" id="PF13692">
    <property type="entry name" value="Glyco_trans_1_4"/>
    <property type="match status" value="1"/>
</dbReference>
<evidence type="ECO:0000313" key="2">
    <source>
        <dbReference type="EMBL" id="EAT59773.1"/>
    </source>
</evidence>
<comment type="caution">
    <text evidence="2">The sequence shown here is derived from an EMBL/GenBank/DDBJ whole genome shotgun (WGS) entry which is preliminary data.</text>
</comment>
<dbReference type="EMBL" id="AASE01000002">
    <property type="protein sequence ID" value="EAT59773.1"/>
    <property type="molecule type" value="Genomic_DNA"/>
</dbReference>
<dbReference type="Pfam" id="PF02698">
    <property type="entry name" value="DUF218"/>
    <property type="match status" value="1"/>
</dbReference>
<dbReference type="Proteomes" id="UP000004162">
    <property type="component" value="Unassembled WGS sequence"/>
</dbReference>
<reference evidence="2 3" key="1">
    <citation type="submission" date="2006-07" db="EMBL/GenBank/DDBJ databases">
        <title>Annotation of the draft genome assembly of Chlorobium ferroxidans DSM 13031.</title>
        <authorList>
            <consortium name="US DOE Joint Genome Institute (JGI-ORNL)"/>
            <person name="Larimer F."/>
            <person name="Land M."/>
            <person name="Hauser L."/>
        </authorList>
    </citation>
    <scope>NUCLEOTIDE SEQUENCE [LARGE SCALE GENOMIC DNA]</scope>
    <source>
        <strain evidence="2 3">DSM 13031</strain>
    </source>
</reference>
<protein>
    <recommendedName>
        <fullName evidence="1">DUF218 domain-containing protein</fullName>
    </recommendedName>
</protein>
<proteinExistence type="predicted"/>
<dbReference type="GO" id="GO:0000270">
    <property type="term" value="P:peptidoglycan metabolic process"/>
    <property type="evidence" value="ECO:0007669"/>
    <property type="project" value="TreeGrafter"/>
</dbReference>
<dbReference type="InterPro" id="IPR014729">
    <property type="entry name" value="Rossmann-like_a/b/a_fold"/>
</dbReference>
<keyword evidence="3" id="KW-1185">Reference proteome</keyword>
<gene>
    <name evidence="2" type="ORF">CferDRAFT_1780</name>
</gene>
<feature type="domain" description="DUF218" evidence="1">
    <location>
        <begin position="434"/>
        <end position="585"/>
    </location>
</feature>
<organism evidence="2 3">
    <name type="scientific">Chlorobium ferrooxidans DSM 13031</name>
    <dbReference type="NCBI Taxonomy" id="377431"/>
    <lineage>
        <taxon>Bacteria</taxon>
        <taxon>Pseudomonadati</taxon>
        <taxon>Chlorobiota</taxon>
        <taxon>Chlorobiia</taxon>
        <taxon>Chlorobiales</taxon>
        <taxon>Chlorobiaceae</taxon>
        <taxon>Chlorobium/Pelodictyon group</taxon>
        <taxon>Chlorobium</taxon>
    </lineage>
</organism>
<dbReference type="PANTHER" id="PTHR30336">
    <property type="entry name" value="INNER MEMBRANE PROTEIN, PROBABLE PERMEASE"/>
    <property type="match status" value="1"/>
</dbReference>
<dbReference type="Gene3D" id="3.40.50.620">
    <property type="entry name" value="HUPs"/>
    <property type="match status" value="1"/>
</dbReference>
<dbReference type="InterPro" id="IPR003848">
    <property type="entry name" value="DUF218"/>
</dbReference>
<sequence length="599" mass="67854">MHHQLAMSLTGQGTKVLFIENTGVRGPQLKDFGRIVDRVRRRLSSLHGFREIEQNLWTYSPAFLPFPYNAAVKSINVAVISKSIRQWMRVTRFTDPIVISFLPTPLAQGLIEKIAPALTIYYCANHMAGASSATKKLRYWEDLFFKKADLVFAISEAIIERARPFTRSVYSFPAGIDEAKFMVPKEQLVTPDDIKAVKRPVIGYVGAISDVFDQEMVAALADALPDATVVLVGPKYTTTSLLDQKSNIVLLGERSHEQMAAYISSFDVALIPYVVNEFTDSVYSCKLNEYLAMGTAVVATNMREICAYERSYPGVISVASGAEEFIGKVRQTLDNPQFRSAEAVERRKAVARENTWTTRFKGIMTVIDKQLADKALHQPNNWKESLQRYYTRHRSAWLMPLTVLLMLYLVIFHSPLFWFIGDQLVVRHAPLKTDAIVVFSGNGESAYRNDSYQRRALDAVRFYRQGYAPHIFLSSGKEQDLSEVDVIKLYLEDKGVAASAIHILDKYPKSTSENVEMVMQQLRRQGVHSILFLTSPYHGRRALWTWRKQAPDITVLTPAVVDTPPADPQWGATVDQISVIVYEYVAIVYNWFQGRLRIV</sequence>